<dbReference type="OrthoDB" id="9765625at2"/>
<evidence type="ECO:0000313" key="3">
    <source>
        <dbReference type="EMBL" id="SEH95627.1"/>
    </source>
</evidence>
<comment type="catalytic activity">
    <reaction evidence="2">
        <text>Ni(II)-pyridinium-3,5-bisthiocarboxylate mononucleotide = pyridinium-3,5-bisthiocarboxylate mononucleotide + Ni(2+)</text>
        <dbReference type="Rhea" id="RHEA:54784"/>
        <dbReference type="ChEBI" id="CHEBI:49786"/>
        <dbReference type="ChEBI" id="CHEBI:137372"/>
        <dbReference type="ChEBI" id="CHEBI:137373"/>
        <dbReference type="EC" id="4.99.1.12"/>
    </reaction>
</comment>
<keyword evidence="4" id="KW-1185">Reference proteome</keyword>
<comment type="similarity">
    <text evidence="2">Belongs to the LarC family.</text>
</comment>
<dbReference type="GO" id="GO:0016829">
    <property type="term" value="F:lyase activity"/>
    <property type="evidence" value="ECO:0007669"/>
    <property type="project" value="UniProtKB-UniRule"/>
</dbReference>
<dbReference type="KEGG" id="agl:PYTT_2053"/>
<protein>
    <recommendedName>
        <fullName evidence="2">Pyridinium-3,5-bisthiocarboxylic acid mononucleotide nickel insertion protein</fullName>
        <shortName evidence="2">P2TMN nickel insertion protein</shortName>
        <ecNumber evidence="2">4.99.1.12</ecNumber>
    </recommendedName>
    <alternativeName>
        <fullName evidence="2">Nickel-pincer cofactor biosynthesis protein LarC</fullName>
    </alternativeName>
</protein>
<dbReference type="Pfam" id="PF01969">
    <property type="entry name" value="Ni_insertion"/>
    <property type="match status" value="1"/>
</dbReference>
<dbReference type="Proteomes" id="UP000176204">
    <property type="component" value="Chromosome I"/>
</dbReference>
<keyword evidence="2" id="KW-0456">Lyase</keyword>
<accession>A0A1C7PE00</accession>
<dbReference type="AlphaFoldDB" id="A0A1C7PE00"/>
<dbReference type="InterPro" id="IPR002822">
    <property type="entry name" value="Ni_insertion"/>
</dbReference>
<dbReference type="EMBL" id="LT629973">
    <property type="protein sequence ID" value="SEH95627.1"/>
    <property type="molecule type" value="Genomic_DNA"/>
</dbReference>
<dbReference type="STRING" id="1679444.PYTT_2053"/>
<dbReference type="PANTHER" id="PTHR36566">
    <property type="entry name" value="NICKEL INSERTION PROTEIN-RELATED"/>
    <property type="match status" value="1"/>
</dbReference>
<dbReference type="PANTHER" id="PTHR36566:SF1">
    <property type="entry name" value="PYRIDINIUM-3,5-BISTHIOCARBOXYLIC ACID MONONUCLEOTIDE NICKEL INSERTION PROTEIN"/>
    <property type="match status" value="1"/>
</dbReference>
<dbReference type="HAMAP" id="MF_01074">
    <property type="entry name" value="LarC"/>
    <property type="match status" value="1"/>
</dbReference>
<keyword evidence="1 2" id="KW-0533">Nickel</keyword>
<dbReference type="GO" id="GO:0016151">
    <property type="term" value="F:nickel cation binding"/>
    <property type="evidence" value="ECO:0007669"/>
    <property type="project" value="UniProtKB-UniRule"/>
</dbReference>
<dbReference type="EC" id="4.99.1.12" evidence="2"/>
<dbReference type="Gene3D" id="3.30.70.1380">
    <property type="entry name" value="Transcriptional regulatory protein pf0864 domain like"/>
    <property type="match status" value="1"/>
</dbReference>
<name>A0A1C7PE00_9BACT</name>
<proteinExistence type="inferred from homology"/>
<dbReference type="RefSeq" id="WP_067773160.1">
    <property type="nucleotide sequence ID" value="NZ_LIGX01000009.1"/>
</dbReference>
<evidence type="ECO:0000256" key="2">
    <source>
        <dbReference type="HAMAP-Rule" id="MF_01074"/>
    </source>
</evidence>
<organism evidence="3 4">
    <name type="scientific">Akkermansia glycaniphila</name>
    <dbReference type="NCBI Taxonomy" id="1679444"/>
    <lineage>
        <taxon>Bacteria</taxon>
        <taxon>Pseudomonadati</taxon>
        <taxon>Verrucomicrobiota</taxon>
        <taxon>Verrucomicrobiia</taxon>
        <taxon>Verrucomicrobiales</taxon>
        <taxon>Akkermansiaceae</taxon>
        <taxon>Akkermansia</taxon>
    </lineage>
</organism>
<gene>
    <name evidence="2" type="primary">larC</name>
    <name evidence="3" type="ORF">PYTT_2053</name>
</gene>
<dbReference type="GO" id="GO:0051604">
    <property type="term" value="P:protein maturation"/>
    <property type="evidence" value="ECO:0007669"/>
    <property type="project" value="UniProtKB-UniRule"/>
</dbReference>
<evidence type="ECO:0000256" key="1">
    <source>
        <dbReference type="ARBA" id="ARBA00022596"/>
    </source>
</evidence>
<evidence type="ECO:0000313" key="4">
    <source>
        <dbReference type="Proteomes" id="UP000176204"/>
    </source>
</evidence>
<sequence>MRVLHYDCFAGLSGDMNLGAMVDLGVDPLRLEEELGKLVLPHGSFSLKSVRSGRSGIHGVEVSVHCHGDDAHHGDDHGHAHHHHHHHEHRSFADVAKLIADSSLSGRVKRDATAVFRKIAEAEARVHGRSVEEVHFHEVGAVDSIVDVVGAAICWELLAVDAVSCGRVELGSGHVHCAHGVMPVPAPATAILAEGFEVSIGGTDHEATTPTGMGLLAAMAGRCDGVLAGRVLATGIGVGHRHSERLPNVVRVSLLEAADAVTEACKRTDALEVSVNIDDMTAEHVAYLAERLFAAGAADVWQEAIAMKKSRLGTKVTALCRPELEAEMVRCMLVHSSSLGVRVARLSKYESGRSQQECVFEGMPYRRKCREGDGEMRRSKVEFDDLKKLAEGKGVSLEMMLRLLDECGCCGKEEARD</sequence>
<dbReference type="NCBIfam" id="TIGR00299">
    <property type="entry name" value="nickel pincer cofactor biosynthesis protein LarC"/>
    <property type="match status" value="1"/>
</dbReference>
<dbReference type="PATRIC" id="fig|1679444.3.peg.2005"/>
<reference evidence="4" key="1">
    <citation type="submission" date="2016-09" db="EMBL/GenBank/DDBJ databases">
        <authorList>
            <person name="Koehorst J."/>
        </authorList>
    </citation>
    <scope>NUCLEOTIDE SEQUENCE [LARGE SCALE GENOMIC DNA]</scope>
</reference>
<comment type="function">
    <text evidence="2">Involved in the biosynthesis of a nickel-pincer cofactor ((SCS)Ni(II) pincer complex). Binds Ni(2+), and functions in nickel delivery to pyridinium-3,5-bisthiocarboxylic acid mononucleotide (P2TMN), to form the mature cofactor. Is thus probably required for the activation of nickel-pincer cofactor-dependent enzymes.</text>
</comment>